<dbReference type="Proteomes" id="UP001497535">
    <property type="component" value="Unassembled WGS sequence"/>
</dbReference>
<evidence type="ECO:0000313" key="1">
    <source>
        <dbReference type="EMBL" id="CAK5084004.1"/>
    </source>
</evidence>
<name>A0ACB0ZXW1_MELEN</name>
<dbReference type="EMBL" id="CAVMJV010000052">
    <property type="protein sequence ID" value="CAK5084004.1"/>
    <property type="molecule type" value="Genomic_DNA"/>
</dbReference>
<sequence length="1712" mass="193295">MDKNLVDTFSAEVGGESINKLRQFGNEYSEQAEVEAAEKVINAMRYYQQYCLKKLKRRSDAIRSLLEEDKALLVASCTEHMRRVRECVEQNQKLLEMIVHCGANILGGSVQSALETHQLHPSTEHYMTKSKSILKQLVRDWSADGAHERESCYRLVLNDMAAFYPIKSDDNQQNRQDIQVFVTGAGLARLAWELRKVGFSVTGNEFSYFMLLTSNFILNACHEKEEFTIYPYVMDFSNSWCYEDQLKPVKFPDVNPADFSDGDKNSSKRENISNMANGFAMCAGDFLQAYSDAEEHFDSVVSVFFLDTAANPIAYIRLIYKILRKGGFWLNFGPLTYHHEDSDDTLSLELPFNSILRLVEQCGFKLEKVLDKESQKESPSRYTWNKDSMLQYNYYCGYFFYGTNVMVVMRGDGLMSADVRGTALDVLANTEYLIVGGSNQISLYLMGSSSTSTITKIRTNRSLVRLLKFNPVIATGRFASVSGQYIDIYTLGQHAQIQQLASFTAQNRKVSDFCWCPHDEQLMISCGESDYVNCWDLRVNLTKPSFQVTAAFGANQSKVAPHLQNFLLTTHGSDTRLWDLRHTVHPIMQFSAHDSRVLCLDWHPHCQMPNSFFTSANDSTLKVVILLIFNKYSYQLWNMSNQQNSPTVLSVAQFSAWRLVFSFEGQELAALALPPVNALALYSNYGLENPRLLRNELRDEMSTPILQTKADEESDRLVAVSEQRQHSASELERRHFSIFEAFGAENLSSNESDNTENYKIVTTLTSEFEKNKTFEDEHVQQQHNQMDEHKLISPTACQNLALETEEGSLSPRRTIPASASSSSLGPIKGHQQIPSTAGSTIPQSPSYSEWQRWIKAPNTIGGDLLTELEALRKHTTEGLYTTEVFVDILQNDSPFTSAKASLFLTLLQQECDEQFKITSDQTVLCRVFGPPPSASSIIDTSNQYPSKASSQSDSTGDERNLLASLAAEATERGSIIFGESDTLAPNHKQLEAVPCSYKPSPYDSRVPTPRNCGARFNRYLVAFGIVDHIYIRKNEDFCGGVSHQLTVDDRREERSIPRIVPMPASMRGVQIEKSVGIKSDGIRPQQSESQSPYPRSLAEYCIFVNPTPPSCLRQSSSTWNGSFQYSPPIRSISYVIPPTIAHGSKPHSISESMNQLCSGVSGEYQKKVGEVESLKQSHQQQKTQFIQISQQRPIISDSRIFGTSPNSSSIIEPYGHSFSLQNVMHSIRHRGNSMSSALPQTTVGDTSSSVEQLTTSSTFHKQSIDENLFLGLAAVMPEQVFNSTVLIYDASTLLPISQPLAKTYKLLGDNPSEICRHNFEQVLKYGCGRSDLLALWQFLEQLISYSKPFSSAQNGDNKKSIHLQFGRLYKIESAKILRAARSVELTEIPWNSHPLGRELINRLLEHYVSKSDLQTAAVIICLFNITKNNNVPRSKIRRRSTTWTDNTKIGIIKQSKTTEDNTINIRPPTKTISTSSSSAALYMQQNISSMPITTISEHNVTAIIPQHLNRKTSAASNTAFSANAPLDQFYTTRGRQYVETITSAKSAITTTVDRLSPSPEYLSSSSPKPKTTYTLPARKERNNNLLSLDPALSNRFNEVKRIYADILYRWRMYKKCAEVLKHCDSAKNDESIEIIKTLIWCHFCGQQRRGDSSCCIKGRRTSSIGMLFTNYLIKYFFGKGMFLFFFRFSVKHFNKYPFTQRFSTNYFSLFNM</sequence>
<gene>
    <name evidence="1" type="ORF">MENTE1834_LOCUS31385</name>
</gene>
<reference evidence="1" key="1">
    <citation type="submission" date="2023-11" db="EMBL/GenBank/DDBJ databases">
        <authorList>
            <person name="Poullet M."/>
        </authorList>
    </citation>
    <scope>NUCLEOTIDE SEQUENCE</scope>
    <source>
        <strain evidence="1">E1834</strain>
    </source>
</reference>
<organism evidence="1 2">
    <name type="scientific">Meloidogyne enterolobii</name>
    <name type="common">Root-knot nematode worm</name>
    <name type="synonym">Meloidogyne mayaguensis</name>
    <dbReference type="NCBI Taxonomy" id="390850"/>
    <lineage>
        <taxon>Eukaryota</taxon>
        <taxon>Metazoa</taxon>
        <taxon>Ecdysozoa</taxon>
        <taxon>Nematoda</taxon>
        <taxon>Chromadorea</taxon>
        <taxon>Rhabditida</taxon>
        <taxon>Tylenchina</taxon>
        <taxon>Tylenchomorpha</taxon>
        <taxon>Tylenchoidea</taxon>
        <taxon>Meloidogynidae</taxon>
        <taxon>Meloidogyninae</taxon>
        <taxon>Meloidogyne</taxon>
    </lineage>
</organism>
<accession>A0ACB0ZXW1</accession>
<keyword evidence="2" id="KW-1185">Reference proteome</keyword>
<evidence type="ECO:0000313" key="2">
    <source>
        <dbReference type="Proteomes" id="UP001497535"/>
    </source>
</evidence>
<proteinExistence type="predicted"/>
<protein>
    <submittedName>
        <fullName evidence="1">Uncharacterized protein</fullName>
    </submittedName>
</protein>
<comment type="caution">
    <text evidence="1">The sequence shown here is derived from an EMBL/GenBank/DDBJ whole genome shotgun (WGS) entry which is preliminary data.</text>
</comment>